<sequence>MAVISDSARAEFFEKIKPVKGMIEASLKKEKDMEVLMRQDSAGIEYKKLFLCEEMIYASTLYMSINSVSVELLGTKNNDALNDARKMLYKAVIYMENVVSNKVDCPYSELESYLEKIANTPLEKRLDLMKKLGVAIQMLIDAFGDNSKWKQSFVELRGRFVVVAKNFLDMKQASKDYFDPRSPDYDNTVIYINFLKKMLDKSAMEYRDRYELASRRIDDMRIAINLLIALRRIAMAINDKVLAEEIRKKALVWKTKMEADTRSGQSK</sequence>
<dbReference type="Proteomes" id="UP000595224">
    <property type="component" value="Chromosome"/>
</dbReference>
<dbReference type="RefSeq" id="WP_177527424.1">
    <property type="nucleotide sequence ID" value="NZ_CBCSHE010000004.1"/>
</dbReference>
<proteinExistence type="predicted"/>
<evidence type="ECO:0000313" key="2">
    <source>
        <dbReference type="Proteomes" id="UP000595224"/>
    </source>
</evidence>
<accession>A0A7T3RF54</accession>
<dbReference type="KEGG" id="tper:IWA51_04830"/>
<evidence type="ECO:0000313" key="1">
    <source>
        <dbReference type="EMBL" id="QQA01925.1"/>
    </source>
</evidence>
<dbReference type="EMBL" id="CP064936">
    <property type="protein sequence ID" value="QQA01925.1"/>
    <property type="molecule type" value="Genomic_DNA"/>
</dbReference>
<protein>
    <submittedName>
        <fullName evidence="1">Uncharacterized protein</fullName>
    </submittedName>
</protein>
<name>A0A7T3RF54_9SPIR</name>
<dbReference type="AlphaFoldDB" id="A0A7T3RF54"/>
<keyword evidence="2" id="KW-1185">Reference proteome</keyword>
<gene>
    <name evidence="1" type="ORF">IWA51_04830</name>
</gene>
<organism evidence="1 2">
    <name type="scientific">Treponema peruense</name>
    <dbReference type="NCBI Taxonomy" id="2787628"/>
    <lineage>
        <taxon>Bacteria</taxon>
        <taxon>Pseudomonadati</taxon>
        <taxon>Spirochaetota</taxon>
        <taxon>Spirochaetia</taxon>
        <taxon>Spirochaetales</taxon>
        <taxon>Treponemataceae</taxon>
        <taxon>Treponema</taxon>
    </lineage>
</organism>
<reference evidence="1 2" key="1">
    <citation type="submission" date="2020-11" db="EMBL/GenBank/DDBJ databases">
        <title>Treponema Peruensis nv. sp., first commensal Treponema isolated from human feces.</title>
        <authorList>
            <person name="Belkhou C."/>
            <person name="Raes J."/>
        </authorList>
    </citation>
    <scope>NUCLEOTIDE SEQUENCE [LARGE SCALE GENOMIC DNA]</scope>
    <source>
        <strain evidence="1 2">RCC2812</strain>
    </source>
</reference>